<feature type="compositionally biased region" description="Basic and acidic residues" evidence="2">
    <location>
        <begin position="34"/>
        <end position="56"/>
    </location>
</feature>
<evidence type="ECO:0000313" key="5">
    <source>
        <dbReference type="Proteomes" id="UP000314982"/>
    </source>
</evidence>
<feature type="domain" description="Cux N-terminal" evidence="3">
    <location>
        <begin position="4"/>
        <end position="66"/>
    </location>
</feature>
<dbReference type="InterPro" id="IPR057476">
    <property type="entry name" value="Cux_N"/>
</dbReference>
<reference evidence="4" key="2">
    <citation type="submission" date="2025-08" db="UniProtKB">
        <authorList>
            <consortium name="Ensembl"/>
        </authorList>
    </citation>
    <scope>IDENTIFICATION</scope>
</reference>
<organism evidence="4 5">
    <name type="scientific">Hucho hucho</name>
    <name type="common">huchen</name>
    <dbReference type="NCBI Taxonomy" id="62062"/>
    <lineage>
        <taxon>Eukaryota</taxon>
        <taxon>Metazoa</taxon>
        <taxon>Chordata</taxon>
        <taxon>Craniata</taxon>
        <taxon>Vertebrata</taxon>
        <taxon>Euteleostomi</taxon>
        <taxon>Actinopterygii</taxon>
        <taxon>Neopterygii</taxon>
        <taxon>Teleostei</taxon>
        <taxon>Protacanthopterygii</taxon>
        <taxon>Salmoniformes</taxon>
        <taxon>Salmonidae</taxon>
        <taxon>Salmoninae</taxon>
        <taxon>Hucho</taxon>
    </lineage>
</organism>
<dbReference type="GO" id="GO:0000981">
    <property type="term" value="F:DNA-binding transcription factor activity, RNA polymerase II-specific"/>
    <property type="evidence" value="ECO:0007669"/>
    <property type="project" value="TreeGrafter"/>
</dbReference>
<evidence type="ECO:0000256" key="2">
    <source>
        <dbReference type="SAM" id="MobiDB-lite"/>
    </source>
</evidence>
<dbReference type="Pfam" id="PF25398">
    <property type="entry name" value="CUX1_N"/>
    <property type="match status" value="1"/>
</dbReference>
<sequence>MAASAGSMVQYWKRFDLQLLQRELDSAATQLANRQDESEQSRKKLIDQSRDFKKNTPEVTHTHTHTHFKYFI</sequence>
<keyword evidence="1" id="KW-0175">Coiled coil</keyword>
<dbReference type="STRING" id="62062.ENSHHUP00000040621"/>
<evidence type="ECO:0000313" key="4">
    <source>
        <dbReference type="Ensembl" id="ENSHHUP00000040621.1"/>
    </source>
</evidence>
<dbReference type="GO" id="GO:0005634">
    <property type="term" value="C:nucleus"/>
    <property type="evidence" value="ECO:0007669"/>
    <property type="project" value="TreeGrafter"/>
</dbReference>
<evidence type="ECO:0000256" key="1">
    <source>
        <dbReference type="ARBA" id="ARBA00023054"/>
    </source>
</evidence>
<name>A0A4W5MNW5_9TELE</name>
<dbReference type="GO" id="GO:0000977">
    <property type="term" value="F:RNA polymerase II transcription regulatory region sequence-specific DNA binding"/>
    <property type="evidence" value="ECO:0007669"/>
    <property type="project" value="TreeGrafter"/>
</dbReference>
<keyword evidence="5" id="KW-1185">Reference proteome</keyword>
<dbReference type="Proteomes" id="UP000314982">
    <property type="component" value="Unassembled WGS sequence"/>
</dbReference>
<protein>
    <recommendedName>
        <fullName evidence="3">Cux N-terminal domain-containing protein</fullName>
    </recommendedName>
</protein>
<dbReference type="PANTHER" id="PTHR14043:SF2">
    <property type="entry name" value="HOMEOBOX PROTEIN CUT"/>
    <property type="match status" value="1"/>
</dbReference>
<dbReference type="GeneTree" id="ENSGT00940000159751"/>
<dbReference type="AlphaFoldDB" id="A0A4W5MNW5"/>
<reference evidence="4" key="3">
    <citation type="submission" date="2025-09" db="UniProtKB">
        <authorList>
            <consortium name="Ensembl"/>
        </authorList>
    </citation>
    <scope>IDENTIFICATION</scope>
</reference>
<dbReference type="Ensembl" id="ENSHHUT00000042191.1">
    <property type="protein sequence ID" value="ENSHHUP00000040621.1"/>
    <property type="gene ID" value="ENSHHUG00000025110.1"/>
</dbReference>
<proteinExistence type="predicted"/>
<feature type="region of interest" description="Disordered" evidence="2">
    <location>
        <begin position="31"/>
        <end position="57"/>
    </location>
</feature>
<evidence type="ECO:0000259" key="3">
    <source>
        <dbReference type="Pfam" id="PF25398"/>
    </source>
</evidence>
<reference evidence="5" key="1">
    <citation type="submission" date="2018-06" db="EMBL/GenBank/DDBJ databases">
        <title>Genome assembly of Danube salmon.</title>
        <authorList>
            <person name="Macqueen D.J."/>
            <person name="Gundappa M.K."/>
        </authorList>
    </citation>
    <scope>NUCLEOTIDE SEQUENCE [LARGE SCALE GENOMIC DNA]</scope>
</reference>
<accession>A0A4W5MNW5</accession>
<dbReference type="PANTHER" id="PTHR14043">
    <property type="entry name" value="CCAAT DISPLACEMENT PROTEIN-RELATED"/>
    <property type="match status" value="1"/>
</dbReference>